<dbReference type="InterPro" id="IPR007652">
    <property type="entry name" value="A1-4-GlycosylTfrase_dom"/>
</dbReference>
<evidence type="ECO:0000256" key="2">
    <source>
        <dbReference type="ARBA" id="ARBA00009003"/>
    </source>
</evidence>
<comment type="similarity">
    <text evidence="2">Belongs to the glycosyltransferase 32 family.</text>
</comment>
<dbReference type="InterPro" id="IPR051981">
    <property type="entry name" value="Glycosyltransf_32"/>
</dbReference>
<comment type="subcellular location">
    <subcellularLocation>
        <location evidence="1">Golgi apparatus membrane</location>
        <topology evidence="1">Single-pass type II membrane protein</topology>
    </subcellularLocation>
</comment>
<evidence type="ECO:0000256" key="4">
    <source>
        <dbReference type="ARBA" id="ARBA00022679"/>
    </source>
</evidence>
<dbReference type="OrthoDB" id="409543at2759"/>
<accession>A0A9J6H050</accession>
<keyword evidence="3" id="KW-0328">Glycosyltransferase</keyword>
<dbReference type="EMBL" id="JABSTR010000010">
    <property type="protein sequence ID" value="KAH9380047.1"/>
    <property type="molecule type" value="Genomic_DNA"/>
</dbReference>
<dbReference type="GO" id="GO:0006688">
    <property type="term" value="P:glycosphingolipid biosynthetic process"/>
    <property type="evidence" value="ECO:0007669"/>
    <property type="project" value="TreeGrafter"/>
</dbReference>
<keyword evidence="9" id="KW-1185">Reference proteome</keyword>
<evidence type="ECO:0000256" key="1">
    <source>
        <dbReference type="ARBA" id="ARBA00004323"/>
    </source>
</evidence>
<feature type="domain" description="Alpha 1,4-glycosyltransferase" evidence="7">
    <location>
        <begin position="318"/>
        <end position="443"/>
    </location>
</feature>
<evidence type="ECO:0000256" key="6">
    <source>
        <dbReference type="ARBA" id="ARBA00023136"/>
    </source>
</evidence>
<gene>
    <name evidence="8" type="ORF">HPB48_006137</name>
</gene>
<dbReference type="Gene3D" id="3.90.550.20">
    <property type="match status" value="2"/>
</dbReference>
<evidence type="ECO:0000313" key="8">
    <source>
        <dbReference type="EMBL" id="KAH9380047.1"/>
    </source>
</evidence>
<keyword evidence="5" id="KW-0333">Golgi apparatus</keyword>
<evidence type="ECO:0000313" key="9">
    <source>
        <dbReference type="Proteomes" id="UP000821853"/>
    </source>
</evidence>
<keyword evidence="6" id="KW-0472">Membrane</keyword>
<sequence>MDQLTSTLRNIQHRRSSFVEIFNGTVMLNWYLSGIWTTSPYKVMHLSDALRLALLWKYGGAYVDLDVVVLGSFDDVRNSVCRELFPDVGNAVMTFDKGHPFLLHCMQEFAASYRSMDYPYNGPRLLDRVLCELCTEEVFYNEENFECVGVHVLESKAFFPAIKSVAGRDLERRRHELHKSKEKLLFLETAGASCITDRAACSIESAALRHPDYTVWLLTILDIEDCSHLFELPNFKILRLDLNSLVKDSVLVHWYVKDSWNRSPFRINHLSDALRLLVLWKYGGIYADMDVLTLRSFDKLENVLARELFPDVGNSVMAFRKRNPFLFRCLEEFSKTYKPRKWAHNGPRLLERVLPWFCPPNSVNKQPLVKCSGVTVLPANAFYPVTYLEWRKPFLQNHTFEVLRATSESFALHLWNSYSRGQKVEHGSAYDVMRKTLCPSTHNLIENQAQI</sequence>
<evidence type="ECO:0000256" key="3">
    <source>
        <dbReference type="ARBA" id="ARBA00022676"/>
    </source>
</evidence>
<evidence type="ECO:0000259" key="7">
    <source>
        <dbReference type="Pfam" id="PF04572"/>
    </source>
</evidence>
<protein>
    <recommendedName>
        <fullName evidence="7">Alpha 1,4-glycosyltransferase domain-containing protein</fullName>
    </recommendedName>
</protein>
<reference evidence="8 9" key="1">
    <citation type="journal article" date="2020" name="Cell">
        <title>Large-Scale Comparative Analyses of Tick Genomes Elucidate Their Genetic Diversity and Vector Capacities.</title>
        <authorList>
            <consortium name="Tick Genome and Microbiome Consortium (TIGMIC)"/>
            <person name="Jia N."/>
            <person name="Wang J."/>
            <person name="Shi W."/>
            <person name="Du L."/>
            <person name="Sun Y."/>
            <person name="Zhan W."/>
            <person name="Jiang J.F."/>
            <person name="Wang Q."/>
            <person name="Zhang B."/>
            <person name="Ji P."/>
            <person name="Bell-Sakyi L."/>
            <person name="Cui X.M."/>
            <person name="Yuan T.T."/>
            <person name="Jiang B.G."/>
            <person name="Yang W.F."/>
            <person name="Lam T.T."/>
            <person name="Chang Q.C."/>
            <person name="Ding S.J."/>
            <person name="Wang X.J."/>
            <person name="Zhu J.G."/>
            <person name="Ruan X.D."/>
            <person name="Zhao L."/>
            <person name="Wei J.T."/>
            <person name="Ye R.Z."/>
            <person name="Que T.C."/>
            <person name="Du C.H."/>
            <person name="Zhou Y.H."/>
            <person name="Cheng J.X."/>
            <person name="Dai P.F."/>
            <person name="Guo W.B."/>
            <person name="Han X.H."/>
            <person name="Huang E.J."/>
            <person name="Li L.F."/>
            <person name="Wei W."/>
            <person name="Gao Y.C."/>
            <person name="Liu J.Z."/>
            <person name="Shao H.Z."/>
            <person name="Wang X."/>
            <person name="Wang C.C."/>
            <person name="Yang T.C."/>
            <person name="Huo Q.B."/>
            <person name="Li W."/>
            <person name="Chen H.Y."/>
            <person name="Chen S.E."/>
            <person name="Zhou L.G."/>
            <person name="Ni X.B."/>
            <person name="Tian J.H."/>
            <person name="Sheng Y."/>
            <person name="Liu T."/>
            <person name="Pan Y.S."/>
            <person name="Xia L.Y."/>
            <person name="Li J."/>
            <person name="Zhao F."/>
            <person name="Cao W.C."/>
        </authorList>
    </citation>
    <scope>NUCLEOTIDE SEQUENCE [LARGE SCALE GENOMIC DNA]</scope>
    <source>
        <strain evidence="8">HaeL-2018</strain>
    </source>
</reference>
<dbReference type="PANTHER" id="PTHR12042">
    <property type="entry name" value="LACTOSYLCERAMIDE 4-ALPHA-GALACTOSYLTRANSFERASE ALPHA- 1,4-GALACTOSYLTRANSFERASE"/>
    <property type="match status" value="1"/>
</dbReference>
<organism evidence="8 9">
    <name type="scientific">Haemaphysalis longicornis</name>
    <name type="common">Bush tick</name>
    <dbReference type="NCBI Taxonomy" id="44386"/>
    <lineage>
        <taxon>Eukaryota</taxon>
        <taxon>Metazoa</taxon>
        <taxon>Ecdysozoa</taxon>
        <taxon>Arthropoda</taxon>
        <taxon>Chelicerata</taxon>
        <taxon>Arachnida</taxon>
        <taxon>Acari</taxon>
        <taxon>Parasitiformes</taxon>
        <taxon>Ixodida</taxon>
        <taxon>Ixodoidea</taxon>
        <taxon>Ixodidae</taxon>
        <taxon>Haemaphysalinae</taxon>
        <taxon>Haemaphysalis</taxon>
    </lineage>
</organism>
<proteinExistence type="inferred from homology"/>
<dbReference type="SUPFAM" id="SSF53448">
    <property type="entry name" value="Nucleotide-diphospho-sugar transferases"/>
    <property type="match status" value="2"/>
</dbReference>
<dbReference type="PANTHER" id="PTHR12042:SF21">
    <property type="entry name" value="ALPHA1,4-GALACTOSYLTRANSFERASE 1-RELATED"/>
    <property type="match status" value="1"/>
</dbReference>
<keyword evidence="4" id="KW-0808">Transferase</keyword>
<dbReference type="InterPro" id="IPR007577">
    <property type="entry name" value="GlycoTrfase_DXD_sugar-bd_CS"/>
</dbReference>
<comment type="caution">
    <text evidence="8">The sequence shown here is derived from an EMBL/GenBank/DDBJ whole genome shotgun (WGS) entry which is preliminary data.</text>
</comment>
<dbReference type="Pfam" id="PF04572">
    <property type="entry name" value="Gb3_synth"/>
    <property type="match status" value="2"/>
</dbReference>
<dbReference type="AlphaFoldDB" id="A0A9J6H050"/>
<dbReference type="Proteomes" id="UP000821853">
    <property type="component" value="Chromosome 8"/>
</dbReference>
<name>A0A9J6H050_HAELO</name>
<dbReference type="VEuPathDB" id="VectorBase:HLOH_044542"/>
<evidence type="ECO:0000256" key="5">
    <source>
        <dbReference type="ARBA" id="ARBA00023034"/>
    </source>
</evidence>
<dbReference type="Pfam" id="PF04488">
    <property type="entry name" value="Gly_transf_sug"/>
    <property type="match status" value="2"/>
</dbReference>
<dbReference type="InterPro" id="IPR029044">
    <property type="entry name" value="Nucleotide-diphossugar_trans"/>
</dbReference>
<feature type="domain" description="Alpha 1,4-glycosyltransferase" evidence="7">
    <location>
        <begin position="95"/>
        <end position="160"/>
    </location>
</feature>
<dbReference type="GO" id="GO:0016758">
    <property type="term" value="F:hexosyltransferase activity"/>
    <property type="evidence" value="ECO:0007669"/>
    <property type="project" value="TreeGrafter"/>
</dbReference>
<dbReference type="GO" id="GO:0000139">
    <property type="term" value="C:Golgi membrane"/>
    <property type="evidence" value="ECO:0007669"/>
    <property type="project" value="UniProtKB-SubCell"/>
</dbReference>